<evidence type="ECO:0000256" key="1">
    <source>
        <dbReference type="SAM" id="MobiDB-lite"/>
    </source>
</evidence>
<organism evidence="2 3">
    <name type="scientific">Carya illinoinensis</name>
    <name type="common">Pecan</name>
    <dbReference type="NCBI Taxonomy" id="32201"/>
    <lineage>
        <taxon>Eukaryota</taxon>
        <taxon>Viridiplantae</taxon>
        <taxon>Streptophyta</taxon>
        <taxon>Embryophyta</taxon>
        <taxon>Tracheophyta</taxon>
        <taxon>Spermatophyta</taxon>
        <taxon>Magnoliopsida</taxon>
        <taxon>eudicotyledons</taxon>
        <taxon>Gunneridae</taxon>
        <taxon>Pentapetalae</taxon>
        <taxon>rosids</taxon>
        <taxon>fabids</taxon>
        <taxon>Fagales</taxon>
        <taxon>Juglandaceae</taxon>
        <taxon>Carya</taxon>
    </lineage>
</organism>
<feature type="compositionally biased region" description="Polar residues" evidence="1">
    <location>
        <begin position="502"/>
        <end position="514"/>
    </location>
</feature>
<dbReference type="EMBL" id="CM031825">
    <property type="protein sequence ID" value="KAG6731002.1"/>
    <property type="molecule type" value="Genomic_DNA"/>
</dbReference>
<dbReference type="Proteomes" id="UP000811246">
    <property type="component" value="Chromosome 1"/>
</dbReference>
<reference evidence="2" key="1">
    <citation type="submission" date="2021-01" db="EMBL/GenBank/DDBJ databases">
        <authorList>
            <person name="Lovell J.T."/>
            <person name="Bentley N."/>
            <person name="Bhattarai G."/>
            <person name="Jenkins J.W."/>
            <person name="Sreedasyam A."/>
            <person name="Alarcon Y."/>
            <person name="Bock C."/>
            <person name="Boston L."/>
            <person name="Carlson J."/>
            <person name="Cervantes K."/>
            <person name="Clermont K."/>
            <person name="Krom N."/>
            <person name="Kubenka K."/>
            <person name="Mamidi S."/>
            <person name="Mattison C."/>
            <person name="Monteros M."/>
            <person name="Pisani C."/>
            <person name="Plott C."/>
            <person name="Rajasekar S."/>
            <person name="Rhein H.S."/>
            <person name="Rohla C."/>
            <person name="Song M."/>
            <person name="Hilaire R.S."/>
            <person name="Shu S."/>
            <person name="Wells L."/>
            <person name="Wang X."/>
            <person name="Webber J."/>
            <person name="Heerema R.J."/>
            <person name="Klein P."/>
            <person name="Conner P."/>
            <person name="Grauke L."/>
            <person name="Grimwood J."/>
            <person name="Schmutz J."/>
            <person name="Randall J.J."/>
        </authorList>
    </citation>
    <scope>NUCLEOTIDE SEQUENCE</scope>
    <source>
        <tissue evidence="2">Leaf</tissue>
    </source>
</reference>
<accession>A0A922KA87</accession>
<evidence type="ECO:0000313" key="3">
    <source>
        <dbReference type="Proteomes" id="UP000811246"/>
    </source>
</evidence>
<dbReference type="PANTHER" id="PTHR31170:SF17">
    <property type="match status" value="1"/>
</dbReference>
<gene>
    <name evidence="2" type="ORF">I3842_01G108400</name>
</gene>
<feature type="region of interest" description="Disordered" evidence="1">
    <location>
        <begin position="475"/>
        <end position="514"/>
    </location>
</feature>
<comment type="caution">
    <text evidence="2">The sequence shown here is derived from an EMBL/GenBank/DDBJ whole genome shotgun (WGS) entry which is preliminary data.</text>
</comment>
<dbReference type="Pfam" id="PF03140">
    <property type="entry name" value="DUF247"/>
    <property type="match status" value="1"/>
</dbReference>
<proteinExistence type="predicted"/>
<protein>
    <submittedName>
        <fullName evidence="2">Uncharacterized protein</fullName>
    </submittedName>
</protein>
<dbReference type="InterPro" id="IPR004158">
    <property type="entry name" value="DUF247_pln"/>
</dbReference>
<evidence type="ECO:0000313" key="2">
    <source>
        <dbReference type="EMBL" id="KAG6731002.1"/>
    </source>
</evidence>
<dbReference type="PANTHER" id="PTHR31170">
    <property type="entry name" value="BNAC04G53230D PROTEIN"/>
    <property type="match status" value="1"/>
</dbReference>
<dbReference type="AlphaFoldDB" id="A0A922KA87"/>
<sequence length="514" mass="57127">MHEAPNPSLPVMICERLELGFRFKYANFNHLLGLIHATICISILDTEIDHAKERQEAGVKFKMAKIFKHLFGLIGKSVTSLRAKEKPPFGASLTTEPLAGANLSKEPLFGASLTTEPLAGASLSEEPLTGASLAEDPLVGFEELDEGFRVARGASIIQEPIVGASLTTEPLAGASLSEEPLTGASLSEDPFVGFEELDEGFRVPRGASIIQKPIVGASLTPDGESLTPEKWKHLKVTKLLGAGVEPTKANEFVSKLHEICRWIKIPCAIELQEADIEFKKLAEIFYAHLRDQNGNKEQKSELCETGTPMPGVESKDPEKLIKCLLRVRDARIDNNKVKKFEQLREIEQRNIHGATELEEAGIKFEKAKEGNAFSIKFNNGIMEISPLNIVDETETCLRNLIAYEQYYDLLRPPAMRTSKLHQQCCRPPDTTINMLPLLHYSATRLPTATDCYKTIGQQQQHLSTTMLQTISQQQLQDNRPTATAPFHYHANSNLRRGPRQAYSRNQPAETDTHK</sequence>
<name>A0A922KA87_CARIL</name>